<dbReference type="AlphaFoldDB" id="A0A1U9LIZ7"/>
<evidence type="ECO:0000313" key="2">
    <source>
        <dbReference type="Proteomes" id="UP000189055"/>
    </source>
</evidence>
<dbReference type="EMBL" id="CP014688">
    <property type="protein sequence ID" value="AQT06416.1"/>
    <property type="molecule type" value="Genomic_DNA"/>
</dbReference>
<dbReference type="KEGG" id="aper:A0U91_15495"/>
<gene>
    <name evidence="1" type="ORF">A0U91_15495</name>
</gene>
<accession>A0A1U9LIZ7</accession>
<dbReference type="Proteomes" id="UP000189055">
    <property type="component" value="Plasmid pAC1084_1"/>
</dbReference>
<evidence type="ECO:0000313" key="1">
    <source>
        <dbReference type="EMBL" id="AQT06416.1"/>
    </source>
</evidence>
<dbReference type="RefSeq" id="WP_077932043.1">
    <property type="nucleotide sequence ID" value="NZ_CP014688.1"/>
</dbReference>
<reference evidence="1 2" key="1">
    <citation type="submission" date="2016-03" db="EMBL/GenBank/DDBJ databases">
        <title>Acetic acid bacteria sequencing.</title>
        <authorList>
            <person name="Brandt J."/>
            <person name="Jakob F."/>
            <person name="Vogel R.F."/>
        </authorList>
    </citation>
    <scope>NUCLEOTIDE SEQUENCE [LARGE SCALE GENOMIC DNA]</scope>
    <source>
        <strain evidence="1 2">TMW2.1084</strain>
        <plasmid evidence="2">pac1084_1</plasmid>
    </source>
</reference>
<keyword evidence="1" id="KW-0614">Plasmid</keyword>
<sequence>MINLTVDDCGSLSLICSSRDHDDVRSLLITQSKTGYPYHLVMLSDNGNRTEVGYLEDGAIEPSEIQRTGNILRVRGQEVLSSHSLKIIIDTPK</sequence>
<proteinExistence type="predicted"/>
<protein>
    <submittedName>
        <fullName evidence="1">Uncharacterized protein</fullName>
    </submittedName>
</protein>
<geneLocation type="plasmid" evidence="2">
    <name>pac1084_1</name>
</geneLocation>
<organism evidence="1 2">
    <name type="scientific">Acetobacter persici</name>
    <dbReference type="NCBI Taxonomy" id="1076596"/>
    <lineage>
        <taxon>Bacteria</taxon>
        <taxon>Pseudomonadati</taxon>
        <taxon>Pseudomonadota</taxon>
        <taxon>Alphaproteobacteria</taxon>
        <taxon>Acetobacterales</taxon>
        <taxon>Acetobacteraceae</taxon>
        <taxon>Acetobacter</taxon>
    </lineage>
</organism>
<name>A0A1U9LIZ7_9PROT</name>